<comment type="caution">
    <text evidence="2">The sequence shown here is derived from an EMBL/GenBank/DDBJ whole genome shotgun (WGS) entry which is preliminary data.</text>
</comment>
<dbReference type="PANTHER" id="PTHR36836">
    <property type="entry name" value="COLANIC ACID BIOSYNTHESIS PROTEIN WCAK"/>
    <property type="match status" value="1"/>
</dbReference>
<dbReference type="Pfam" id="PF04230">
    <property type="entry name" value="PS_pyruv_trans"/>
    <property type="match status" value="1"/>
</dbReference>
<feature type="domain" description="Polysaccharide pyruvyl transferase" evidence="1">
    <location>
        <begin position="14"/>
        <end position="309"/>
    </location>
</feature>
<gene>
    <name evidence="2" type="ORF">RAK27_12965</name>
</gene>
<name>A0AAW9KBM3_CARML</name>
<dbReference type="GO" id="GO:0016740">
    <property type="term" value="F:transferase activity"/>
    <property type="evidence" value="ECO:0007669"/>
    <property type="project" value="UniProtKB-KW"/>
</dbReference>
<sequence>MNIMIDNAVPLNNGDAALIFSLGDELEALGHSITYSTFQLKKVRKSYPNKNWTASFLSTKWINHIPGIRFLYYCLRILCSSVVKKQDLVISAPGGYINSYYGFKKKLLVLSLYKRLLGINIVMFSQSVGPLNQKDEKVLQQYLPYFSKFLVRDDISYERIYALIEKEELIVKTFDAAFLSQPTGYSNNLPNQRIAISVRSWTFDNRSQDLYRGLIRDVVEELVGNGFEVVFLSTCQGDKDYVDDSIEANRIYQTLSNELKQSVTVDSNLYTLSELKNKIKKFDYVIGTRLHMCILAWLSGVPAFNISYEEKGKECYRYLGLEKYTIDYNESQTYRSKIISFLTMNQEEKQTHFSKIDTIHQRMNDILRQVLTELTTTV</sequence>
<evidence type="ECO:0000313" key="2">
    <source>
        <dbReference type="EMBL" id="MDZ5759568.1"/>
    </source>
</evidence>
<keyword evidence="2" id="KW-0808">Transferase</keyword>
<reference evidence="2" key="1">
    <citation type="submission" date="2023-08" db="EMBL/GenBank/DDBJ databases">
        <title>Genomic characterization of piscicolin 126 produced by Carnobacterium maltaromaticum CM22 strain isolated from salmon (Salmo salar).</title>
        <authorList>
            <person name="Gonzalez-Gragera E."/>
            <person name="Garcia-Lopez J.D."/>
            <person name="Teso-Perez C."/>
            <person name="Gimenez-Hernandez I."/>
            <person name="Peralta-Sanchez J.M."/>
            <person name="Valdivia E."/>
            <person name="Montalban-Lopez M."/>
            <person name="Martin-Platero A.M."/>
            <person name="Banos A."/>
            <person name="Martinez-Bueno M."/>
        </authorList>
    </citation>
    <scope>NUCLEOTIDE SEQUENCE</scope>
    <source>
        <strain evidence="2">CM22</strain>
    </source>
</reference>
<evidence type="ECO:0000313" key="3">
    <source>
        <dbReference type="Proteomes" id="UP001290462"/>
    </source>
</evidence>
<accession>A0AAW9KBM3</accession>
<protein>
    <submittedName>
        <fullName evidence="2">Polysaccharide pyruvyl transferase family protein</fullName>
    </submittedName>
</protein>
<dbReference type="PANTHER" id="PTHR36836:SF1">
    <property type="entry name" value="COLANIC ACID BIOSYNTHESIS PROTEIN WCAK"/>
    <property type="match status" value="1"/>
</dbReference>
<organism evidence="2 3">
    <name type="scientific">Carnobacterium maltaromaticum</name>
    <name type="common">Carnobacterium piscicola</name>
    <dbReference type="NCBI Taxonomy" id="2751"/>
    <lineage>
        <taxon>Bacteria</taxon>
        <taxon>Bacillati</taxon>
        <taxon>Bacillota</taxon>
        <taxon>Bacilli</taxon>
        <taxon>Lactobacillales</taxon>
        <taxon>Carnobacteriaceae</taxon>
        <taxon>Carnobacterium</taxon>
    </lineage>
</organism>
<dbReference type="AlphaFoldDB" id="A0AAW9KBM3"/>
<dbReference type="Proteomes" id="UP001290462">
    <property type="component" value="Unassembled WGS sequence"/>
</dbReference>
<proteinExistence type="predicted"/>
<dbReference type="EMBL" id="JAVBVO010000003">
    <property type="protein sequence ID" value="MDZ5759568.1"/>
    <property type="molecule type" value="Genomic_DNA"/>
</dbReference>
<dbReference type="InterPro" id="IPR007345">
    <property type="entry name" value="Polysacch_pyruvyl_Trfase"/>
</dbReference>
<evidence type="ECO:0000259" key="1">
    <source>
        <dbReference type="Pfam" id="PF04230"/>
    </source>
</evidence>
<dbReference type="RefSeq" id="WP_322809283.1">
    <property type="nucleotide sequence ID" value="NZ_JAVBVO010000003.1"/>
</dbReference>